<reference evidence="3 4" key="1">
    <citation type="submission" date="2017-07" db="EMBL/GenBank/DDBJ databases">
        <authorList>
            <person name="Talla V."/>
            <person name="Backstrom N."/>
        </authorList>
    </citation>
    <scope>NUCLEOTIDE SEQUENCE [LARGE SCALE GENOMIC DNA]</scope>
</reference>
<sequence>MDNQWSILYLLLSSALTEAWQTRDDRRHARELSIEQHQKKLHSLPREAETKRRYSTLRPKDLRKKPSGYLKPLNEDDMENDEVLSVAVGPPAMRPKYEKIKRPHISSYRENKESLHNQAGENYVRDILITLGREFLNHQVSEDSVFGQYIGKSMKNLTSPLKLKMQHDILDLVVKYQRLNLGENQTSTVKPDEKTTAMGPKEGKERRAGNETEEGWSDFSNLANIVG</sequence>
<feature type="region of interest" description="Disordered" evidence="1">
    <location>
        <begin position="184"/>
        <end position="227"/>
    </location>
</feature>
<feature type="compositionally biased region" description="Basic and acidic residues" evidence="1">
    <location>
        <begin position="36"/>
        <end position="52"/>
    </location>
</feature>
<keyword evidence="4" id="KW-1185">Reference proteome</keyword>
<dbReference type="EMBL" id="FZQP02000004">
    <property type="protein sequence ID" value="VVC86583.1"/>
    <property type="molecule type" value="Genomic_DNA"/>
</dbReference>
<feature type="compositionally biased region" description="Basic and acidic residues" evidence="1">
    <location>
        <begin position="190"/>
        <end position="210"/>
    </location>
</feature>
<name>A0A5E4PKY4_9NEOP</name>
<dbReference type="AlphaFoldDB" id="A0A5E4PKY4"/>
<evidence type="ECO:0000256" key="2">
    <source>
        <dbReference type="SAM" id="SignalP"/>
    </source>
</evidence>
<feature type="compositionally biased region" description="Polar residues" evidence="1">
    <location>
        <begin position="218"/>
        <end position="227"/>
    </location>
</feature>
<evidence type="ECO:0000313" key="3">
    <source>
        <dbReference type="EMBL" id="VVC86583.1"/>
    </source>
</evidence>
<dbReference type="Proteomes" id="UP000324832">
    <property type="component" value="Unassembled WGS sequence"/>
</dbReference>
<evidence type="ECO:0008006" key="5">
    <source>
        <dbReference type="Google" id="ProtNLM"/>
    </source>
</evidence>
<keyword evidence="2" id="KW-0732">Signal</keyword>
<gene>
    <name evidence="3" type="ORF">LSINAPIS_LOCUS374</name>
</gene>
<proteinExistence type="predicted"/>
<evidence type="ECO:0000256" key="1">
    <source>
        <dbReference type="SAM" id="MobiDB-lite"/>
    </source>
</evidence>
<feature type="signal peptide" evidence="2">
    <location>
        <begin position="1"/>
        <end position="19"/>
    </location>
</feature>
<feature type="chain" id="PRO_5023017103" description="BESS domain-containing protein" evidence="2">
    <location>
        <begin position="20"/>
        <end position="227"/>
    </location>
</feature>
<accession>A0A5E4PKY4</accession>
<evidence type="ECO:0000313" key="4">
    <source>
        <dbReference type="Proteomes" id="UP000324832"/>
    </source>
</evidence>
<protein>
    <recommendedName>
        <fullName evidence="5">BESS domain-containing protein</fullName>
    </recommendedName>
</protein>
<feature type="region of interest" description="Disordered" evidence="1">
    <location>
        <begin position="36"/>
        <end position="75"/>
    </location>
</feature>
<organism evidence="3 4">
    <name type="scientific">Leptidea sinapis</name>
    <dbReference type="NCBI Taxonomy" id="189913"/>
    <lineage>
        <taxon>Eukaryota</taxon>
        <taxon>Metazoa</taxon>
        <taxon>Ecdysozoa</taxon>
        <taxon>Arthropoda</taxon>
        <taxon>Hexapoda</taxon>
        <taxon>Insecta</taxon>
        <taxon>Pterygota</taxon>
        <taxon>Neoptera</taxon>
        <taxon>Endopterygota</taxon>
        <taxon>Lepidoptera</taxon>
        <taxon>Glossata</taxon>
        <taxon>Ditrysia</taxon>
        <taxon>Papilionoidea</taxon>
        <taxon>Pieridae</taxon>
        <taxon>Dismorphiinae</taxon>
        <taxon>Leptidea</taxon>
    </lineage>
</organism>